<dbReference type="Proteomes" id="UP000324091">
    <property type="component" value="Chromosome 14"/>
</dbReference>
<dbReference type="Pfam" id="PF04438">
    <property type="entry name" value="zf-HIT"/>
    <property type="match status" value="1"/>
</dbReference>
<evidence type="ECO:0000313" key="14">
    <source>
        <dbReference type="Proteomes" id="UP000324091"/>
    </source>
</evidence>
<keyword evidence="7 11" id="KW-0863">Zinc-finger</keyword>
<proteinExistence type="predicted"/>
<dbReference type="SUPFAM" id="SSF144232">
    <property type="entry name" value="HIT/MYND zinc finger-like"/>
    <property type="match status" value="1"/>
</dbReference>
<evidence type="ECO:0000259" key="12">
    <source>
        <dbReference type="PROSITE" id="PS51083"/>
    </source>
</evidence>
<sequence length="142" mass="16092">MKVCEVCSEHTPKYRCPACNVRYCSLVCFKRHKEVCVPSEQQGPPEPPLGPNTEPWTAEGLLAEDDVTDQVPLQRLQLLGGRSKELRDLLCNPHLRRLLRSIDSADRKCEAMKDAMHEPLFTEFSDQCLKIVQSGRITPSDD</sequence>
<evidence type="ECO:0000256" key="11">
    <source>
        <dbReference type="PROSITE-ProRule" id="PRU00453"/>
    </source>
</evidence>
<name>A0A5C6P5A8_9TELE</name>
<evidence type="ECO:0000256" key="9">
    <source>
        <dbReference type="ARBA" id="ARBA00023242"/>
    </source>
</evidence>
<keyword evidence="5" id="KW-0597">Phosphoprotein</keyword>
<evidence type="ECO:0000256" key="5">
    <source>
        <dbReference type="ARBA" id="ARBA00022553"/>
    </source>
</evidence>
<evidence type="ECO:0000256" key="6">
    <source>
        <dbReference type="ARBA" id="ARBA00022723"/>
    </source>
</evidence>
<dbReference type="GO" id="GO:0005737">
    <property type="term" value="C:cytoplasm"/>
    <property type="evidence" value="ECO:0007669"/>
    <property type="project" value="UniProtKB-SubCell"/>
</dbReference>
<evidence type="ECO:0000256" key="1">
    <source>
        <dbReference type="ARBA" id="ARBA00004123"/>
    </source>
</evidence>
<comment type="caution">
    <text evidence="13">The sequence shown here is derived from an EMBL/GenBank/DDBJ whole genome shotgun (WGS) entry which is preliminary data.</text>
</comment>
<accession>A0A5C6P5A8</accession>
<gene>
    <name evidence="13" type="ORF">D4764_14G0001300</name>
</gene>
<keyword evidence="4" id="KW-0963">Cytoplasm</keyword>
<dbReference type="GO" id="GO:0048254">
    <property type="term" value="P:snoRNA localization"/>
    <property type="evidence" value="ECO:0007669"/>
    <property type="project" value="TreeGrafter"/>
</dbReference>
<evidence type="ECO:0000256" key="7">
    <source>
        <dbReference type="ARBA" id="ARBA00022771"/>
    </source>
</evidence>
<organism evidence="13 14">
    <name type="scientific">Takifugu flavidus</name>
    <name type="common">sansaifugu</name>
    <dbReference type="NCBI Taxonomy" id="433684"/>
    <lineage>
        <taxon>Eukaryota</taxon>
        <taxon>Metazoa</taxon>
        <taxon>Chordata</taxon>
        <taxon>Craniata</taxon>
        <taxon>Vertebrata</taxon>
        <taxon>Euteleostomi</taxon>
        <taxon>Actinopterygii</taxon>
        <taxon>Neopterygii</taxon>
        <taxon>Teleostei</taxon>
        <taxon>Neoteleostei</taxon>
        <taxon>Acanthomorphata</taxon>
        <taxon>Eupercaria</taxon>
        <taxon>Tetraodontiformes</taxon>
        <taxon>Tetradontoidea</taxon>
        <taxon>Tetraodontidae</taxon>
        <taxon>Takifugu</taxon>
    </lineage>
</organism>
<dbReference type="InterPro" id="IPR007529">
    <property type="entry name" value="Znf_HIT"/>
</dbReference>
<dbReference type="CDD" id="cd23024">
    <property type="entry name" value="zf-HIT_ZNHIT2-3"/>
    <property type="match status" value="1"/>
</dbReference>
<keyword evidence="9" id="KW-0539">Nucleus</keyword>
<keyword evidence="8" id="KW-0862">Zinc</keyword>
<dbReference type="Gene3D" id="3.30.60.190">
    <property type="match status" value="1"/>
</dbReference>
<evidence type="ECO:0000256" key="8">
    <source>
        <dbReference type="ARBA" id="ARBA00022833"/>
    </source>
</evidence>
<dbReference type="PANTHER" id="PTHR13483:SF11">
    <property type="entry name" value="ZINC FINGER HIT DOMAIN-CONTAINING PROTEIN 3"/>
    <property type="match status" value="1"/>
</dbReference>
<evidence type="ECO:0000256" key="3">
    <source>
        <dbReference type="ARBA" id="ARBA00021568"/>
    </source>
</evidence>
<dbReference type="GO" id="GO:0005634">
    <property type="term" value="C:nucleus"/>
    <property type="evidence" value="ECO:0007669"/>
    <property type="project" value="UniProtKB-SubCell"/>
</dbReference>
<evidence type="ECO:0000256" key="2">
    <source>
        <dbReference type="ARBA" id="ARBA00004496"/>
    </source>
</evidence>
<dbReference type="InterPro" id="IPR048371">
    <property type="entry name" value="ZNHIT3_C"/>
</dbReference>
<comment type="subcellular location">
    <subcellularLocation>
        <location evidence="2">Cytoplasm</location>
    </subcellularLocation>
    <subcellularLocation>
        <location evidence="1">Nucleus</location>
    </subcellularLocation>
</comment>
<dbReference type="GO" id="GO:0070761">
    <property type="term" value="C:pre-snoRNP complex"/>
    <property type="evidence" value="ECO:0007669"/>
    <property type="project" value="TreeGrafter"/>
</dbReference>
<dbReference type="AlphaFoldDB" id="A0A5C6P5A8"/>
<dbReference type="GO" id="GO:0000463">
    <property type="term" value="P:maturation of LSU-rRNA from tricistronic rRNA transcript (SSU-rRNA, 5.8S rRNA, LSU-rRNA)"/>
    <property type="evidence" value="ECO:0007669"/>
    <property type="project" value="TreeGrafter"/>
</dbReference>
<evidence type="ECO:0000313" key="13">
    <source>
        <dbReference type="EMBL" id="TWW74129.1"/>
    </source>
</evidence>
<reference evidence="13 14" key="1">
    <citation type="submission" date="2019-04" db="EMBL/GenBank/DDBJ databases">
        <title>Chromosome genome assembly for Takifugu flavidus.</title>
        <authorList>
            <person name="Xiao S."/>
        </authorList>
    </citation>
    <scope>NUCLEOTIDE SEQUENCE [LARGE SCALE GENOMIC DNA]</scope>
    <source>
        <strain evidence="13">HTHZ2018</strain>
        <tissue evidence="13">Muscle</tissue>
    </source>
</reference>
<dbReference type="PROSITE" id="PS51083">
    <property type="entry name" value="ZF_HIT"/>
    <property type="match status" value="1"/>
</dbReference>
<protein>
    <recommendedName>
        <fullName evidence="3">Zinc finger HIT domain-containing protein 3</fullName>
    </recommendedName>
</protein>
<evidence type="ECO:0000256" key="10">
    <source>
        <dbReference type="ARBA" id="ARBA00046946"/>
    </source>
</evidence>
<dbReference type="GO" id="GO:0008270">
    <property type="term" value="F:zinc ion binding"/>
    <property type="evidence" value="ECO:0007669"/>
    <property type="project" value="UniProtKB-UniRule"/>
</dbReference>
<dbReference type="PANTHER" id="PTHR13483">
    <property type="entry name" value="BOX C_D SNORNA PROTEIN 1-RELATED"/>
    <property type="match status" value="1"/>
</dbReference>
<feature type="domain" description="HIT-type" evidence="12">
    <location>
        <begin position="4"/>
        <end position="36"/>
    </location>
</feature>
<dbReference type="GO" id="GO:0000492">
    <property type="term" value="P:box C/D snoRNP assembly"/>
    <property type="evidence" value="ECO:0007669"/>
    <property type="project" value="TreeGrafter"/>
</dbReference>
<evidence type="ECO:0000256" key="4">
    <source>
        <dbReference type="ARBA" id="ARBA00022490"/>
    </source>
</evidence>
<keyword evidence="14" id="KW-1185">Reference proteome</keyword>
<comment type="subunit">
    <text evidence="10">Thyroid receptor interacting proteins (TRIPs) specifically interact with the ligand binding domain of the thyroid receptor (TR). Requires the presence of thyroid hormone for its interaction. Interacts with NUFIP1. Interacts (via HIT-type zinc finger) with the RUVBL1/RUVBL2 complex in the presence of ADP.</text>
</comment>
<dbReference type="InterPro" id="IPR051639">
    <property type="entry name" value="BCD1"/>
</dbReference>
<dbReference type="Pfam" id="PF21373">
    <property type="entry name" value="ZNHIT3_C"/>
    <property type="match status" value="1"/>
</dbReference>
<dbReference type="EMBL" id="RHFK02000006">
    <property type="protein sequence ID" value="TWW74129.1"/>
    <property type="molecule type" value="Genomic_DNA"/>
</dbReference>
<keyword evidence="6" id="KW-0479">Metal-binding</keyword>